<keyword evidence="1" id="KW-0812">Transmembrane</keyword>
<accession>A0ABN1FUV3</accession>
<evidence type="ECO:0000256" key="1">
    <source>
        <dbReference type="SAM" id="Phobius"/>
    </source>
</evidence>
<evidence type="ECO:0000313" key="2">
    <source>
        <dbReference type="EMBL" id="GAA0598286.1"/>
    </source>
</evidence>
<dbReference type="Proteomes" id="UP001500866">
    <property type="component" value="Unassembled WGS sequence"/>
</dbReference>
<proteinExistence type="predicted"/>
<protein>
    <submittedName>
        <fullName evidence="2">Uncharacterized protein</fullName>
    </submittedName>
</protein>
<sequence length="59" mass="7074">MKFFGYQILAIGVIWVGMSIFYSEMDQLSKYIYYGVTSWLLFLIVIFVKQIIRQRNGRE</sequence>
<feature type="transmembrane region" description="Helical" evidence="1">
    <location>
        <begin position="31"/>
        <end position="48"/>
    </location>
</feature>
<keyword evidence="3" id="KW-1185">Reference proteome</keyword>
<dbReference type="RefSeq" id="WP_343811419.1">
    <property type="nucleotide sequence ID" value="NZ_BAAADS010000009.1"/>
</dbReference>
<comment type="caution">
    <text evidence="2">The sequence shown here is derived from an EMBL/GenBank/DDBJ whole genome shotgun (WGS) entry which is preliminary data.</text>
</comment>
<name>A0ABN1FUV3_9BACI</name>
<dbReference type="EMBL" id="BAAADS010000009">
    <property type="protein sequence ID" value="GAA0598286.1"/>
    <property type="molecule type" value="Genomic_DNA"/>
</dbReference>
<organism evidence="2 3">
    <name type="scientific">Virgibacillus siamensis</name>
    <dbReference type="NCBI Taxonomy" id="480071"/>
    <lineage>
        <taxon>Bacteria</taxon>
        <taxon>Bacillati</taxon>
        <taxon>Bacillota</taxon>
        <taxon>Bacilli</taxon>
        <taxon>Bacillales</taxon>
        <taxon>Bacillaceae</taxon>
        <taxon>Virgibacillus</taxon>
    </lineage>
</organism>
<evidence type="ECO:0000313" key="3">
    <source>
        <dbReference type="Proteomes" id="UP001500866"/>
    </source>
</evidence>
<keyword evidence="1" id="KW-0472">Membrane</keyword>
<feature type="transmembrane region" description="Helical" evidence="1">
    <location>
        <begin position="7"/>
        <end position="25"/>
    </location>
</feature>
<gene>
    <name evidence="2" type="ORF">GCM10009001_13040</name>
</gene>
<reference evidence="2 3" key="1">
    <citation type="journal article" date="2019" name="Int. J. Syst. Evol. Microbiol.">
        <title>The Global Catalogue of Microorganisms (GCM) 10K type strain sequencing project: providing services to taxonomists for standard genome sequencing and annotation.</title>
        <authorList>
            <consortium name="The Broad Institute Genomics Platform"/>
            <consortium name="The Broad Institute Genome Sequencing Center for Infectious Disease"/>
            <person name="Wu L."/>
            <person name="Ma J."/>
        </authorList>
    </citation>
    <scope>NUCLEOTIDE SEQUENCE [LARGE SCALE GENOMIC DNA]</scope>
    <source>
        <strain evidence="2 3">JCM 15395</strain>
    </source>
</reference>
<keyword evidence="1" id="KW-1133">Transmembrane helix</keyword>